<keyword evidence="2" id="KW-0805">Transcription regulation</keyword>
<keyword evidence="3" id="KW-0804">Transcription</keyword>
<keyword evidence="6" id="KW-1185">Reference proteome</keyword>
<dbReference type="InterPro" id="IPR050313">
    <property type="entry name" value="Carb_Metab_HTH_regulators"/>
</dbReference>
<dbReference type="PANTHER" id="PTHR30363:SF4">
    <property type="entry name" value="GLYCEROL-3-PHOSPHATE REGULON REPRESSOR"/>
    <property type="match status" value="1"/>
</dbReference>
<gene>
    <name evidence="5" type="ORF">JR064_12835</name>
</gene>
<dbReference type="EMBL" id="JAFIWB010000013">
    <property type="protein sequence ID" value="MBN6103053.1"/>
    <property type="molecule type" value="Genomic_DNA"/>
</dbReference>
<proteinExistence type="predicted"/>
<protein>
    <submittedName>
        <fullName evidence="5">DeoR/GlpR transcriptional regulator</fullName>
    </submittedName>
</protein>
<evidence type="ECO:0000256" key="1">
    <source>
        <dbReference type="ARBA" id="ARBA00022491"/>
    </source>
</evidence>
<feature type="domain" description="HTH deoR-type" evidence="4">
    <location>
        <begin position="9"/>
        <end position="64"/>
    </location>
</feature>
<dbReference type="SMART" id="SM01134">
    <property type="entry name" value="DeoRC"/>
    <property type="match status" value="1"/>
</dbReference>
<evidence type="ECO:0000313" key="6">
    <source>
        <dbReference type="Proteomes" id="UP000695802"/>
    </source>
</evidence>
<evidence type="ECO:0000256" key="3">
    <source>
        <dbReference type="ARBA" id="ARBA00023163"/>
    </source>
</evidence>
<organism evidence="5 6">
    <name type="scientific">Xanthomonas bonasiae</name>
    <dbReference type="NCBI Taxonomy" id="2810351"/>
    <lineage>
        <taxon>Bacteria</taxon>
        <taxon>Pseudomonadati</taxon>
        <taxon>Pseudomonadota</taxon>
        <taxon>Gammaproteobacteria</taxon>
        <taxon>Lysobacterales</taxon>
        <taxon>Lysobacteraceae</taxon>
        <taxon>Xanthomonas</taxon>
    </lineage>
</organism>
<dbReference type="PANTHER" id="PTHR30363">
    <property type="entry name" value="HTH-TYPE TRANSCRIPTIONAL REGULATOR SRLR-RELATED"/>
    <property type="match status" value="1"/>
</dbReference>
<evidence type="ECO:0000313" key="5">
    <source>
        <dbReference type="EMBL" id="MBN6103053.1"/>
    </source>
</evidence>
<dbReference type="InterPro" id="IPR001034">
    <property type="entry name" value="DeoR_HTH"/>
</dbReference>
<dbReference type="InterPro" id="IPR037171">
    <property type="entry name" value="NagB/RpiA_transferase-like"/>
</dbReference>
<comment type="caution">
    <text evidence="5">The sequence shown here is derived from an EMBL/GenBank/DDBJ whole genome shotgun (WGS) entry which is preliminary data.</text>
</comment>
<accession>A0ABS3B3Y4</accession>
<dbReference type="PROSITE" id="PS51000">
    <property type="entry name" value="HTH_DEOR_2"/>
    <property type="match status" value="1"/>
</dbReference>
<keyword evidence="1" id="KW-0678">Repressor</keyword>
<reference evidence="5 6" key="1">
    <citation type="submission" date="2021-02" db="EMBL/GenBank/DDBJ databases">
        <title>Taxonomically Unique Crown Gall-Associated Xanthomonas Stains Have Deficiency in Virulence Repertories.</title>
        <authorList>
            <person name="Mafakheri H."/>
            <person name="Taghavi S.M."/>
            <person name="Dimkic I."/>
            <person name="Nemanja K."/>
            <person name="Osdaghi E."/>
        </authorList>
    </citation>
    <scope>NUCLEOTIDE SEQUENCE [LARGE SCALE GENOMIC DNA]</scope>
    <source>
        <strain evidence="5 6">FX4</strain>
    </source>
</reference>
<dbReference type="Gene3D" id="3.40.50.1360">
    <property type="match status" value="1"/>
</dbReference>
<dbReference type="Pfam" id="PF00455">
    <property type="entry name" value="DeoRC"/>
    <property type="match status" value="1"/>
</dbReference>
<dbReference type="Pfam" id="PF08220">
    <property type="entry name" value="HTH_DeoR"/>
    <property type="match status" value="1"/>
</dbReference>
<evidence type="ECO:0000259" key="4">
    <source>
        <dbReference type="PROSITE" id="PS51000"/>
    </source>
</evidence>
<dbReference type="RefSeq" id="WP_206229953.1">
    <property type="nucleotide sequence ID" value="NZ_JAFIWB010000013.1"/>
</dbReference>
<evidence type="ECO:0000256" key="2">
    <source>
        <dbReference type="ARBA" id="ARBA00023015"/>
    </source>
</evidence>
<dbReference type="InterPro" id="IPR014036">
    <property type="entry name" value="DeoR-like_C"/>
</dbReference>
<dbReference type="SUPFAM" id="SSF100950">
    <property type="entry name" value="NagB/RpiA/CoA transferase-like"/>
    <property type="match status" value="1"/>
</dbReference>
<name>A0ABS3B3Y4_9XANT</name>
<dbReference type="SMART" id="SM00420">
    <property type="entry name" value="HTH_DEOR"/>
    <property type="match status" value="1"/>
</dbReference>
<dbReference type="InterPro" id="IPR036388">
    <property type="entry name" value="WH-like_DNA-bd_sf"/>
</dbReference>
<dbReference type="Proteomes" id="UP000695802">
    <property type="component" value="Unassembled WGS sequence"/>
</dbReference>
<dbReference type="InterPro" id="IPR036390">
    <property type="entry name" value="WH_DNA-bd_sf"/>
</dbReference>
<sequence length="267" mass="28237">MTAAADALPQERQQAILQRLREHGRVVATELAAAFAVSEDSIRRDLRDLAAQGLCRRVYGGALPPTPDVAPLPQRHEEHAERKRALAQAAAALVRPGQVLLIDAGSTNSAIAAALPPRQRLTVITNAPDIAQLLMPREGVEILLIGGRIDPRIGAAVGAQALQQLRQVRADLCFPGACAIDAERGLWGVDGEEALFKRAMIEASGETAVVVTVDKLGAHAPHLVAAVAAIDHLVVEHDAAQARCAPFLAQAVQVHRADAPAPPQRAK</sequence>
<dbReference type="Gene3D" id="1.10.10.10">
    <property type="entry name" value="Winged helix-like DNA-binding domain superfamily/Winged helix DNA-binding domain"/>
    <property type="match status" value="1"/>
</dbReference>
<dbReference type="PRINTS" id="PR00037">
    <property type="entry name" value="HTHLACR"/>
</dbReference>
<dbReference type="SUPFAM" id="SSF46785">
    <property type="entry name" value="Winged helix' DNA-binding domain"/>
    <property type="match status" value="1"/>
</dbReference>